<organism evidence="1 2">
    <name type="scientific">Shewanella frigidimarina (strain NCIMB 400)</name>
    <dbReference type="NCBI Taxonomy" id="318167"/>
    <lineage>
        <taxon>Bacteria</taxon>
        <taxon>Pseudomonadati</taxon>
        <taxon>Pseudomonadota</taxon>
        <taxon>Gammaproteobacteria</taxon>
        <taxon>Alteromonadales</taxon>
        <taxon>Shewanellaceae</taxon>
        <taxon>Shewanella</taxon>
    </lineage>
</organism>
<dbReference type="EMBL" id="CP000447">
    <property type="protein sequence ID" value="ABI71811.1"/>
    <property type="molecule type" value="Genomic_DNA"/>
</dbReference>
<dbReference type="STRING" id="318167.Sfri_1965"/>
<keyword evidence="2" id="KW-1185">Reference proteome</keyword>
<evidence type="ECO:0000313" key="2">
    <source>
        <dbReference type="Proteomes" id="UP000000684"/>
    </source>
</evidence>
<accession>Q082K4</accession>
<sequence precursor="true">MLMLNRTHHMADIMRNTLLNIAMIISLLGQLLVPSFAMSNEMAMSDMQSSSMQQSTMMQGDCDTNGDCCLNDMSQCISHCHAVANAFLISATNLTDAPLTSAKVSSSLWASTPTILVSQNPPPIA</sequence>
<reference evidence="1 2" key="1">
    <citation type="submission" date="2006-08" db="EMBL/GenBank/DDBJ databases">
        <title>Complete sequence of Shewanella frigidimarina NCIMB 400.</title>
        <authorList>
            <consortium name="US DOE Joint Genome Institute"/>
            <person name="Copeland A."/>
            <person name="Lucas S."/>
            <person name="Lapidus A."/>
            <person name="Barry K."/>
            <person name="Detter J.C."/>
            <person name="Glavina del Rio T."/>
            <person name="Hammon N."/>
            <person name="Israni S."/>
            <person name="Dalin E."/>
            <person name="Tice H."/>
            <person name="Pitluck S."/>
            <person name="Fredrickson J.K."/>
            <person name="Kolker E."/>
            <person name="McCuel L.A."/>
            <person name="DiChristina T."/>
            <person name="Nealson K.H."/>
            <person name="Newman D."/>
            <person name="Tiedje J.M."/>
            <person name="Zhou J."/>
            <person name="Romine M.F."/>
            <person name="Culley D.E."/>
            <person name="Serres M."/>
            <person name="Chertkov O."/>
            <person name="Brettin T."/>
            <person name="Bruce D."/>
            <person name="Han C."/>
            <person name="Tapia R."/>
            <person name="Gilna P."/>
            <person name="Schmutz J."/>
            <person name="Larimer F."/>
            <person name="Land M."/>
            <person name="Hauser L."/>
            <person name="Kyrpides N."/>
            <person name="Mikhailova N."/>
            <person name="Richardson P."/>
        </authorList>
    </citation>
    <scope>NUCLEOTIDE SEQUENCE [LARGE SCALE GENOMIC DNA]</scope>
    <source>
        <strain evidence="1 2">NCIMB 400</strain>
    </source>
</reference>
<proteinExistence type="predicted"/>
<dbReference type="HOGENOM" id="CLU_2119451_0_0_6"/>
<dbReference type="Proteomes" id="UP000000684">
    <property type="component" value="Chromosome"/>
</dbReference>
<gene>
    <name evidence="1" type="ordered locus">Sfri_1965</name>
</gene>
<dbReference type="KEGG" id="sfr:Sfri_1965"/>
<dbReference type="AlphaFoldDB" id="Q082K4"/>
<name>Q082K4_SHEFN</name>
<evidence type="ECO:0000313" key="1">
    <source>
        <dbReference type="EMBL" id="ABI71811.1"/>
    </source>
</evidence>
<protein>
    <submittedName>
        <fullName evidence="1">Uncharacterized protein</fullName>
    </submittedName>
</protein>
<dbReference type="eggNOG" id="ENOG50318QW">
    <property type="taxonomic scope" value="Bacteria"/>
</dbReference>